<organism evidence="1 2">
    <name type="scientific">Erwinia amylovora NBRC 12687 = CFBP 1232</name>
    <dbReference type="NCBI Taxonomy" id="1219359"/>
    <lineage>
        <taxon>Bacteria</taxon>
        <taxon>Pseudomonadati</taxon>
        <taxon>Pseudomonadota</taxon>
        <taxon>Gammaproteobacteria</taxon>
        <taxon>Enterobacterales</taxon>
        <taxon>Erwiniaceae</taxon>
        <taxon>Erwinia</taxon>
    </lineage>
</organism>
<gene>
    <name evidence="1" type="ORF">BN437_3178</name>
</gene>
<sequence length="54" mass="5907">MALGQLKPWLQRGQASYLRGDYTSSAGMAQYLLSNLAGKTLFIACKVRLMSLPS</sequence>
<evidence type="ECO:0000313" key="1">
    <source>
        <dbReference type="EMBL" id="CCO95084.1"/>
    </source>
</evidence>
<evidence type="ECO:0000313" key="2">
    <source>
        <dbReference type="Proteomes" id="UP000013111"/>
    </source>
</evidence>
<reference evidence="1 2" key="1">
    <citation type="submission" date="2012-11" db="EMBL/GenBank/DDBJ databases">
        <authorList>
            <person name="Linke B."/>
        </authorList>
    </citation>
    <scope>NUCLEOTIDE SEQUENCE [LARGE SCALE GENOMIC DNA]</scope>
    <source>
        <strain evidence="2">CFBP 1232</strain>
    </source>
</reference>
<name>A0A831A632_ERWAM</name>
<reference evidence="1 2" key="2">
    <citation type="submission" date="2013-04" db="EMBL/GenBank/DDBJ databases">
        <title>Comparative genomics of 12 strains of Erwinia amylovora identifies a pan-genome with a large conserved core and provides insights into host specificity.</title>
        <authorList>
            <person name="Mann R.A."/>
            <person name="Smits T.H.M."/>
            <person name="Buehlmann A."/>
            <person name="Blom J."/>
            <person name="Goesmann A."/>
            <person name="Frey J.E."/>
            <person name="Plummer K.M."/>
            <person name="Beer S.V."/>
            <person name="Luck J."/>
            <person name="Duffy B."/>
            <person name="Rodoni B."/>
        </authorList>
    </citation>
    <scope>NUCLEOTIDE SEQUENCE [LARGE SCALE GENOMIC DNA]</scope>
    <source>
        <strain evidence="2">CFBP 1232</strain>
    </source>
</reference>
<proteinExistence type="predicted"/>
<dbReference type="AlphaFoldDB" id="A0A831A632"/>
<dbReference type="Proteomes" id="UP000013111">
    <property type="component" value="Unassembled WGS sequence"/>
</dbReference>
<comment type="caution">
    <text evidence="1">The sequence shown here is derived from an EMBL/GenBank/DDBJ whole genome shotgun (WGS) entry which is preliminary data.</text>
</comment>
<protein>
    <submittedName>
        <fullName evidence="1">Uncharacterized protein</fullName>
    </submittedName>
</protein>
<dbReference type="EMBL" id="CAPB01000038">
    <property type="protein sequence ID" value="CCO95084.1"/>
    <property type="molecule type" value="Genomic_DNA"/>
</dbReference>
<accession>A0A831A632</accession>